<name>A0ABU6A7J6_9PSEU</name>
<keyword evidence="3" id="KW-1185">Reference proteome</keyword>
<dbReference type="Proteomes" id="UP001327093">
    <property type="component" value="Unassembled WGS sequence"/>
</dbReference>
<feature type="transmembrane region" description="Helical" evidence="1">
    <location>
        <begin position="46"/>
        <end position="65"/>
    </location>
</feature>
<keyword evidence="1" id="KW-0472">Membrane</keyword>
<keyword evidence="1" id="KW-1133">Transmembrane helix</keyword>
<gene>
    <name evidence="2" type="ORF">R4I43_08415</name>
</gene>
<reference evidence="2 3" key="1">
    <citation type="submission" date="2023-10" db="EMBL/GenBank/DDBJ databases">
        <title>Saccharopolyspora sp. nov., isolated from mangrove soil.</title>
        <authorList>
            <person name="Lu Y."/>
            <person name="Liu W."/>
        </authorList>
    </citation>
    <scope>NUCLEOTIDE SEQUENCE [LARGE SCALE GENOMIC DNA]</scope>
    <source>
        <strain evidence="2 3">S2-29</strain>
    </source>
</reference>
<dbReference type="Pfam" id="PF16945">
    <property type="entry name" value="Phage_r1t_holin"/>
    <property type="match status" value="1"/>
</dbReference>
<organism evidence="2 3">
    <name type="scientific">Saccharopolyspora mangrovi</name>
    <dbReference type="NCBI Taxonomy" id="3082379"/>
    <lineage>
        <taxon>Bacteria</taxon>
        <taxon>Bacillati</taxon>
        <taxon>Actinomycetota</taxon>
        <taxon>Actinomycetes</taxon>
        <taxon>Pseudonocardiales</taxon>
        <taxon>Pseudonocardiaceae</taxon>
        <taxon>Saccharopolyspora</taxon>
    </lineage>
</organism>
<dbReference type="EMBL" id="JAWLNX010000004">
    <property type="protein sequence ID" value="MEB3367428.1"/>
    <property type="molecule type" value="Genomic_DNA"/>
</dbReference>
<protein>
    <submittedName>
        <fullName evidence="2">Holin</fullName>
    </submittedName>
</protein>
<dbReference type="RefSeq" id="WP_324264979.1">
    <property type="nucleotide sequence ID" value="NZ_JAWLNX010000004.1"/>
</dbReference>
<evidence type="ECO:0000313" key="2">
    <source>
        <dbReference type="EMBL" id="MEB3367428.1"/>
    </source>
</evidence>
<keyword evidence="1" id="KW-0812">Transmembrane</keyword>
<evidence type="ECO:0000313" key="3">
    <source>
        <dbReference type="Proteomes" id="UP001327093"/>
    </source>
</evidence>
<feature type="transmembrane region" description="Helical" evidence="1">
    <location>
        <begin position="14"/>
        <end position="34"/>
    </location>
</feature>
<comment type="caution">
    <text evidence="2">The sequence shown here is derived from an EMBL/GenBank/DDBJ whole genome shotgun (WGS) entry which is preliminary data.</text>
</comment>
<accession>A0ABU6A7J6</accession>
<sequence length="75" mass="7478">MITKALVRPLAERAVATGLVVFVGAAGGDALYLLNLDWWQTGASVLGAAVLSAAQGLIAATGVVGDKGSPSLVKE</sequence>
<evidence type="ECO:0000256" key="1">
    <source>
        <dbReference type="SAM" id="Phobius"/>
    </source>
</evidence>
<dbReference type="InterPro" id="IPR020109">
    <property type="entry name" value="Holin_r1t"/>
</dbReference>
<proteinExistence type="predicted"/>